<feature type="domain" description="LTI65/LTI78 N-terminal" evidence="3">
    <location>
        <begin position="33"/>
        <end position="112"/>
    </location>
</feature>
<dbReference type="GO" id="GO:0006950">
    <property type="term" value="P:response to stress"/>
    <property type="evidence" value="ECO:0007669"/>
    <property type="project" value="TreeGrafter"/>
</dbReference>
<proteinExistence type="predicted"/>
<feature type="region of interest" description="Disordered" evidence="1">
    <location>
        <begin position="247"/>
        <end position="297"/>
    </location>
</feature>
<dbReference type="InterPro" id="IPR057058">
    <property type="entry name" value="LTI65_LTI78_NYQTKV"/>
</dbReference>
<feature type="compositionally biased region" description="Polar residues" evidence="1">
    <location>
        <begin position="212"/>
        <end position="221"/>
    </location>
</feature>
<dbReference type="InterPro" id="IPR056605">
    <property type="entry name" value="LTI65_LTI78_N"/>
</dbReference>
<dbReference type="AlphaFoldDB" id="A0A6A1VD61"/>
<feature type="compositionally biased region" description="Acidic residues" evidence="1">
    <location>
        <begin position="79"/>
        <end position="97"/>
    </location>
</feature>
<evidence type="ECO:0000313" key="5">
    <source>
        <dbReference type="Proteomes" id="UP000516437"/>
    </source>
</evidence>
<dbReference type="InterPro" id="IPR037491">
    <property type="entry name" value="LTI78/LTI65"/>
</dbReference>
<sequence>MDSLVARPHGQNYEHEPHNGGLHRPVEEGEDEQSHEKKSALKKVKAKAKKIKDTLTRHGHGHNHVQEDHHDDRPIPDDHDLDLDQEDHDEDEEMVEDPEVHGGTAFEFAAVRSAIPGQVEELVPPGDFGNLATMTEDPVSPDQDIHETQVIEPMNSTPVSQSHAVNGTDPSKTFVPGEEASMGQPRVNLERPITGLEEDPNSPNRGRPEAYTPSNYQTKVTDPTRAGDEEAGVTPILQAFDKVEVYDETESKPAGPAIGNQFTSAGSHDQFSPEPIPQEAQAIRDKPQLPEGFSYRM</sequence>
<organism evidence="4 5">
    <name type="scientific">Morella rubra</name>
    <name type="common">Chinese bayberry</name>
    <dbReference type="NCBI Taxonomy" id="262757"/>
    <lineage>
        <taxon>Eukaryota</taxon>
        <taxon>Viridiplantae</taxon>
        <taxon>Streptophyta</taxon>
        <taxon>Embryophyta</taxon>
        <taxon>Tracheophyta</taxon>
        <taxon>Spermatophyta</taxon>
        <taxon>Magnoliopsida</taxon>
        <taxon>eudicotyledons</taxon>
        <taxon>Gunneridae</taxon>
        <taxon>Pentapetalae</taxon>
        <taxon>rosids</taxon>
        <taxon>fabids</taxon>
        <taxon>Fagales</taxon>
        <taxon>Myricaceae</taxon>
        <taxon>Morella</taxon>
    </lineage>
</organism>
<evidence type="ECO:0000313" key="4">
    <source>
        <dbReference type="EMBL" id="KAB1210703.1"/>
    </source>
</evidence>
<feature type="compositionally biased region" description="Polar residues" evidence="1">
    <location>
        <begin position="260"/>
        <end position="270"/>
    </location>
</feature>
<protein>
    <submittedName>
        <fullName evidence="4">Low-temperature-induced 65 kDa protein</fullName>
    </submittedName>
</protein>
<dbReference type="PANTHER" id="PTHR33836">
    <property type="entry name" value="LOW-TEMPERATURE-INDUCED 65 KDA PROTEIN-RELATED"/>
    <property type="match status" value="1"/>
</dbReference>
<feature type="region of interest" description="Disordered" evidence="1">
    <location>
        <begin position="120"/>
        <end position="142"/>
    </location>
</feature>
<evidence type="ECO:0000256" key="1">
    <source>
        <dbReference type="SAM" id="MobiDB-lite"/>
    </source>
</evidence>
<feature type="compositionally biased region" description="Polar residues" evidence="1">
    <location>
        <begin position="155"/>
        <end position="171"/>
    </location>
</feature>
<dbReference type="GO" id="GO:0009737">
    <property type="term" value="P:response to abscisic acid"/>
    <property type="evidence" value="ECO:0007669"/>
    <property type="project" value="InterPro"/>
</dbReference>
<feature type="region of interest" description="Disordered" evidence="1">
    <location>
        <begin position="1"/>
        <end position="99"/>
    </location>
</feature>
<dbReference type="EMBL" id="RXIC02000024">
    <property type="protein sequence ID" value="KAB1210703.1"/>
    <property type="molecule type" value="Genomic_DNA"/>
</dbReference>
<dbReference type="Proteomes" id="UP000516437">
    <property type="component" value="Chromosome 6"/>
</dbReference>
<comment type="caution">
    <text evidence="4">The sequence shown here is derived from an EMBL/GenBank/DDBJ whole genome shotgun (WGS) entry which is preliminary data.</text>
</comment>
<gene>
    <name evidence="4" type="ORF">CJ030_MR6G019906</name>
</gene>
<dbReference type="Pfam" id="PF23403">
    <property type="entry name" value="LTI65_LTI78_N"/>
    <property type="match status" value="1"/>
</dbReference>
<feature type="region of interest" description="Disordered" evidence="1">
    <location>
        <begin position="155"/>
        <end position="235"/>
    </location>
</feature>
<feature type="domain" description="LTI65/LTI78 NYQTKV repeat" evidence="2">
    <location>
        <begin position="186"/>
        <end position="248"/>
    </location>
</feature>
<dbReference type="OrthoDB" id="1931597at2759"/>
<keyword evidence="5" id="KW-1185">Reference proteome</keyword>
<dbReference type="PANTHER" id="PTHR33836:SF1">
    <property type="entry name" value="LOW-TEMPERATURE-INDUCED 65 KDA PROTEIN-RELATED"/>
    <property type="match status" value="1"/>
</dbReference>
<evidence type="ECO:0000259" key="2">
    <source>
        <dbReference type="Pfam" id="PF23402"/>
    </source>
</evidence>
<accession>A0A6A1VD61</accession>
<reference evidence="4 5" key="1">
    <citation type="journal article" date="2019" name="Plant Biotechnol. J.">
        <title>The red bayberry genome and genetic basis of sex determination.</title>
        <authorList>
            <person name="Jia H.M."/>
            <person name="Jia H.J."/>
            <person name="Cai Q.L."/>
            <person name="Wang Y."/>
            <person name="Zhao H.B."/>
            <person name="Yang W.F."/>
            <person name="Wang G.Y."/>
            <person name="Li Y.H."/>
            <person name="Zhan D.L."/>
            <person name="Shen Y.T."/>
            <person name="Niu Q.F."/>
            <person name="Chang L."/>
            <person name="Qiu J."/>
            <person name="Zhao L."/>
            <person name="Xie H.B."/>
            <person name="Fu W.Y."/>
            <person name="Jin J."/>
            <person name="Li X.W."/>
            <person name="Jiao Y."/>
            <person name="Zhou C.C."/>
            <person name="Tu T."/>
            <person name="Chai C.Y."/>
            <person name="Gao J.L."/>
            <person name="Fan L.J."/>
            <person name="van de Weg E."/>
            <person name="Wang J.Y."/>
            <person name="Gao Z.S."/>
        </authorList>
    </citation>
    <scope>NUCLEOTIDE SEQUENCE [LARGE SCALE GENOMIC DNA]</scope>
    <source>
        <tissue evidence="4">Leaves</tissue>
    </source>
</reference>
<feature type="compositionally biased region" description="Basic and acidic residues" evidence="1">
    <location>
        <begin position="12"/>
        <end position="39"/>
    </location>
</feature>
<dbReference type="Pfam" id="PF23402">
    <property type="entry name" value="LTI65_LTI78_NYQTKV"/>
    <property type="match status" value="1"/>
</dbReference>
<evidence type="ECO:0000259" key="3">
    <source>
        <dbReference type="Pfam" id="PF23403"/>
    </source>
</evidence>
<feature type="compositionally biased region" description="Basic residues" evidence="1">
    <location>
        <begin position="40"/>
        <end position="50"/>
    </location>
</feature>
<name>A0A6A1VD61_9ROSI</name>
<feature type="compositionally biased region" description="Basic and acidic residues" evidence="1">
    <location>
        <begin position="64"/>
        <end position="78"/>
    </location>
</feature>